<evidence type="ECO:0000259" key="4">
    <source>
        <dbReference type="PROSITE" id="PS50076"/>
    </source>
</evidence>
<feature type="domain" description="J" evidence="4">
    <location>
        <begin position="294"/>
        <end position="363"/>
    </location>
</feature>
<feature type="chain" id="PRO_5031404157" description="J domain-containing protein" evidence="3">
    <location>
        <begin position="30"/>
        <end position="419"/>
    </location>
</feature>
<protein>
    <recommendedName>
        <fullName evidence="4">J domain-containing protein</fullName>
    </recommendedName>
</protein>
<reference evidence="5" key="1">
    <citation type="submission" date="2021-01" db="EMBL/GenBank/DDBJ databases">
        <authorList>
            <person name="Corre E."/>
            <person name="Pelletier E."/>
            <person name="Niang G."/>
            <person name="Scheremetjew M."/>
            <person name="Finn R."/>
            <person name="Kale V."/>
            <person name="Holt S."/>
            <person name="Cochrane G."/>
            <person name="Meng A."/>
            <person name="Brown T."/>
            <person name="Cohen L."/>
        </authorList>
    </citation>
    <scope>NUCLEOTIDE SEQUENCE</scope>
    <source>
        <strain evidence="5">CCMP645</strain>
    </source>
</reference>
<keyword evidence="3" id="KW-0732">Signal</keyword>
<evidence type="ECO:0000313" key="5">
    <source>
        <dbReference type="EMBL" id="CAE0764799.1"/>
    </source>
</evidence>
<name>A0A7S4F0T3_CHRCT</name>
<dbReference type="AlphaFoldDB" id="A0A7S4F0T3"/>
<dbReference type="GO" id="GO:0042026">
    <property type="term" value="P:protein refolding"/>
    <property type="evidence" value="ECO:0007669"/>
    <property type="project" value="TreeGrafter"/>
</dbReference>
<feature type="transmembrane region" description="Helical" evidence="2">
    <location>
        <begin position="361"/>
        <end position="378"/>
    </location>
</feature>
<sequence length="419" mass="45519">MHKFLHRNRTKHHLLLLFGSLAMWDQGQAYLGHRYSAAKQAGPRTCSCSGSGLSGWFLTPVGQSRGCASQFPVHKVRLPKHRPEPQPRCHAPRLSQLPSNVDAATLKRHFKSLAAQLHPDVSGAHDAAERFAELRDEYVMRLEQQRLAARSESLGTAWAILLGTAAFLWGGTEDPLLPALLVAIGGMITASIESFSFRRLPQSLRFLVPAPPRQLTGTSPAQLIRRLAVGSSYGERESIYTTTSAAIEELMAQLRPAPSTQLKRNAMASQGRHANVAGLAVQNARHAEEGQQQDAVSQASMDLRSAATDEASLKRRFKQLAAELHPDRSSAPDAAERFKLLVDEYLLLLLEAQVKARKQDLAGAWAILAAAAAALWSAESDPMLPAMLIGVGVAITLAAERDLPVLMQAAQRLLKAGSK</sequence>
<dbReference type="InterPro" id="IPR036869">
    <property type="entry name" value="J_dom_sf"/>
</dbReference>
<organism evidence="5">
    <name type="scientific">Chrysotila carterae</name>
    <name type="common">Marine alga</name>
    <name type="synonym">Syracosphaera carterae</name>
    <dbReference type="NCBI Taxonomy" id="13221"/>
    <lineage>
        <taxon>Eukaryota</taxon>
        <taxon>Haptista</taxon>
        <taxon>Haptophyta</taxon>
        <taxon>Prymnesiophyceae</taxon>
        <taxon>Isochrysidales</taxon>
        <taxon>Isochrysidaceae</taxon>
        <taxon>Chrysotila</taxon>
    </lineage>
</organism>
<proteinExistence type="predicted"/>
<dbReference type="CDD" id="cd06257">
    <property type="entry name" value="DnaJ"/>
    <property type="match status" value="2"/>
</dbReference>
<dbReference type="InterPro" id="IPR001623">
    <property type="entry name" value="DnaJ_domain"/>
</dbReference>
<keyword evidence="1" id="KW-0143">Chaperone</keyword>
<evidence type="ECO:0000256" key="1">
    <source>
        <dbReference type="ARBA" id="ARBA00023186"/>
    </source>
</evidence>
<accession>A0A7S4F0T3</accession>
<dbReference type="PROSITE" id="PS50076">
    <property type="entry name" value="DNAJ_2"/>
    <property type="match status" value="1"/>
</dbReference>
<gene>
    <name evidence="5" type="ORF">PCAR00345_LOCUS17411</name>
</gene>
<dbReference type="PANTHER" id="PTHR43096:SF52">
    <property type="entry name" value="DNAJ HOMOLOG 1, MITOCHONDRIAL-RELATED"/>
    <property type="match status" value="1"/>
</dbReference>
<feature type="transmembrane region" description="Helical" evidence="2">
    <location>
        <begin position="176"/>
        <end position="197"/>
    </location>
</feature>
<evidence type="ECO:0000256" key="2">
    <source>
        <dbReference type="SAM" id="Phobius"/>
    </source>
</evidence>
<keyword evidence="2" id="KW-0472">Membrane</keyword>
<dbReference type="SUPFAM" id="SSF46565">
    <property type="entry name" value="Chaperone J-domain"/>
    <property type="match status" value="2"/>
</dbReference>
<dbReference type="GO" id="GO:0005737">
    <property type="term" value="C:cytoplasm"/>
    <property type="evidence" value="ECO:0007669"/>
    <property type="project" value="TreeGrafter"/>
</dbReference>
<dbReference type="Gene3D" id="1.10.287.110">
    <property type="entry name" value="DnaJ domain"/>
    <property type="match status" value="2"/>
</dbReference>
<keyword evidence="2" id="KW-0812">Transmembrane</keyword>
<keyword evidence="2" id="KW-1133">Transmembrane helix</keyword>
<dbReference type="GO" id="GO:0051082">
    <property type="term" value="F:unfolded protein binding"/>
    <property type="evidence" value="ECO:0007669"/>
    <property type="project" value="TreeGrafter"/>
</dbReference>
<feature type="transmembrane region" description="Helical" evidence="2">
    <location>
        <begin position="153"/>
        <end position="170"/>
    </location>
</feature>
<dbReference type="EMBL" id="HBIZ01027454">
    <property type="protein sequence ID" value="CAE0764799.1"/>
    <property type="molecule type" value="Transcribed_RNA"/>
</dbReference>
<feature type="signal peptide" evidence="3">
    <location>
        <begin position="1"/>
        <end position="29"/>
    </location>
</feature>
<feature type="transmembrane region" description="Helical" evidence="2">
    <location>
        <begin position="384"/>
        <end position="403"/>
    </location>
</feature>
<dbReference type="PANTHER" id="PTHR43096">
    <property type="entry name" value="DNAJ HOMOLOG 1, MITOCHONDRIAL-RELATED"/>
    <property type="match status" value="1"/>
</dbReference>
<evidence type="ECO:0000256" key="3">
    <source>
        <dbReference type="SAM" id="SignalP"/>
    </source>
</evidence>